<evidence type="ECO:0008006" key="6">
    <source>
        <dbReference type="Google" id="ProtNLM"/>
    </source>
</evidence>
<feature type="transmembrane region" description="Helical" evidence="1">
    <location>
        <begin position="129"/>
        <end position="150"/>
    </location>
</feature>
<evidence type="ECO:0000259" key="3">
    <source>
        <dbReference type="Pfam" id="PF21001"/>
    </source>
</evidence>
<dbReference type="EMBL" id="CP000491">
    <property type="protein sequence ID" value="ABL72735.1"/>
    <property type="molecule type" value="Genomic_DNA"/>
</dbReference>
<name>A1BB41_PARDP</name>
<evidence type="ECO:0000313" key="5">
    <source>
        <dbReference type="Proteomes" id="UP000000361"/>
    </source>
</evidence>
<proteinExistence type="predicted"/>
<dbReference type="KEGG" id="pde:Pden_4674"/>
<dbReference type="HOGENOM" id="CLU_100961_0_0_5"/>
<dbReference type="eggNOG" id="COG1585">
    <property type="taxonomic scope" value="Bacteria"/>
</dbReference>
<keyword evidence="5" id="KW-1185">Reference proteome</keyword>
<dbReference type="GeneID" id="93454697"/>
<dbReference type="InterPro" id="IPR048376">
    <property type="entry name" value="YqiJ_N"/>
</dbReference>
<reference evidence="5" key="1">
    <citation type="submission" date="2006-12" db="EMBL/GenBank/DDBJ databases">
        <title>Complete sequence of plasmid 1 of Paracoccus denitrificans PD1222.</title>
        <authorList>
            <person name="Copeland A."/>
            <person name="Lucas S."/>
            <person name="Lapidus A."/>
            <person name="Barry K."/>
            <person name="Detter J.C."/>
            <person name="Glavina del Rio T."/>
            <person name="Hammon N."/>
            <person name="Israni S."/>
            <person name="Dalin E."/>
            <person name="Tice H."/>
            <person name="Pitluck S."/>
            <person name="Munk A.C."/>
            <person name="Brettin T."/>
            <person name="Bruce D."/>
            <person name="Han C."/>
            <person name="Tapia R."/>
            <person name="Gilna P."/>
            <person name="Schmutz J."/>
            <person name="Larimer F."/>
            <person name="Land M."/>
            <person name="Hauser L."/>
            <person name="Kyrpides N."/>
            <person name="Lykidis A."/>
            <person name="Spiro S."/>
            <person name="Richardson D.J."/>
            <person name="Moir J.W.B."/>
            <person name="Ferguson S.J."/>
            <person name="van Spanning R.J.M."/>
            <person name="Richardson P."/>
        </authorList>
    </citation>
    <scope>NUCLEOTIDE SEQUENCE [LARGE SCALE GENOMIC DNA]</scope>
    <source>
        <strain evidence="5">Pd 1222</strain>
        <plasmid evidence="5">pPD1222</plasmid>
    </source>
</reference>
<gene>
    <name evidence="4" type="ordered locus">Pden_4674</name>
</gene>
<geneLocation type="plasmid" evidence="5">
    <name>pPD1222</name>
</geneLocation>
<evidence type="ECO:0000313" key="4">
    <source>
        <dbReference type="EMBL" id="ABL72735.1"/>
    </source>
</evidence>
<organism evidence="4 5">
    <name type="scientific">Paracoccus denitrificans (strain Pd 1222)</name>
    <dbReference type="NCBI Taxonomy" id="318586"/>
    <lineage>
        <taxon>Bacteria</taxon>
        <taxon>Pseudomonadati</taxon>
        <taxon>Pseudomonadota</taxon>
        <taxon>Alphaproteobacteria</taxon>
        <taxon>Rhodobacterales</taxon>
        <taxon>Paracoccaceae</taxon>
        <taxon>Paracoccus</taxon>
    </lineage>
</organism>
<accession>A1BB41</accession>
<feature type="transmembrane region" description="Helical" evidence="1">
    <location>
        <begin position="12"/>
        <end position="33"/>
    </location>
</feature>
<feature type="domain" description="Inner membrane protein YqiJ N-terminal" evidence="3">
    <location>
        <begin position="11"/>
        <end position="145"/>
    </location>
</feature>
<keyword evidence="1" id="KW-1133">Transmembrane helix</keyword>
<dbReference type="Pfam" id="PF21001">
    <property type="entry name" value="YqiJ_N"/>
    <property type="match status" value="1"/>
</dbReference>
<dbReference type="EnsemblBacteria" id="ABL72735">
    <property type="protein sequence ID" value="ABL72735"/>
    <property type="gene ID" value="Pden_4674"/>
</dbReference>
<dbReference type="AlphaFoldDB" id="A1BB41"/>
<feature type="domain" description="Inner membrane protein YqiJ OB-fold" evidence="2">
    <location>
        <begin position="171"/>
        <end position="225"/>
    </location>
</feature>
<evidence type="ECO:0000259" key="2">
    <source>
        <dbReference type="Pfam" id="PF07290"/>
    </source>
</evidence>
<dbReference type="RefSeq" id="WP_011750894.1">
    <property type="nucleotide sequence ID" value="NC_008688.1"/>
</dbReference>
<sequence>MPDHLLSTAYVPFSLAFGLLVALLLLEIVALLVGGSLLAGEADGPDIDTDLSATFDLEADAAPDMGELVAASDRMIAAEPQTAAPQGLATWLGLGHTPLTIWLAALLLAFGLSGFLMQTLAESLIAHPLPAWIAVPVASLIGIAFAARFARAFARLLPQIETSATSAQFMGGLRGVVSQGNARHGSPAEVRLRDLHGNIHHLRCEPLLSDEVIAEGTRVLTVRQRVPGSKSWTLRIIAIE</sequence>
<evidence type="ECO:0000256" key="1">
    <source>
        <dbReference type="SAM" id="Phobius"/>
    </source>
</evidence>
<keyword evidence="4" id="KW-0614">Plasmid</keyword>
<dbReference type="Pfam" id="PF07290">
    <property type="entry name" value="YqiJ_OB"/>
    <property type="match status" value="1"/>
</dbReference>
<keyword evidence="1" id="KW-0812">Transmembrane</keyword>
<keyword evidence="1" id="KW-0472">Membrane</keyword>
<dbReference type="Proteomes" id="UP000000361">
    <property type="component" value="Chromosome 1"/>
</dbReference>
<dbReference type="InterPro" id="IPR010840">
    <property type="entry name" value="YqiJ_OB"/>
</dbReference>
<protein>
    <recommendedName>
        <fullName evidence="6">DUF1449 family protein</fullName>
    </recommendedName>
</protein>
<dbReference type="OrthoDB" id="5421421at2"/>
<feature type="transmembrane region" description="Helical" evidence="1">
    <location>
        <begin position="99"/>
        <end position="117"/>
    </location>
</feature>